<dbReference type="OrthoDB" id="539398at2759"/>
<evidence type="ECO:0000313" key="3">
    <source>
        <dbReference type="EMBL" id="PUU79152.1"/>
    </source>
</evidence>
<dbReference type="PANTHER" id="PTHR39336">
    <property type="entry name" value="PYRIDOXAMINE PHOSPHATE OXIDASE FAMILY PROTEIN (AFU_ORTHOLOGUE AFUA_6G11440)"/>
    <property type="match status" value="1"/>
</dbReference>
<gene>
    <name evidence="3" type="ORF">B9Z19DRAFT_980492</name>
</gene>
<dbReference type="Gene3D" id="2.30.110.10">
    <property type="entry name" value="Electron Transport, Fmn-binding Protein, Chain A"/>
    <property type="match status" value="1"/>
</dbReference>
<dbReference type="Pfam" id="PF01243">
    <property type="entry name" value="PNPOx_N"/>
    <property type="match status" value="1"/>
</dbReference>
<evidence type="ECO:0000259" key="2">
    <source>
        <dbReference type="Pfam" id="PF01243"/>
    </source>
</evidence>
<feature type="region of interest" description="Disordered" evidence="1">
    <location>
        <begin position="151"/>
        <end position="178"/>
    </location>
</feature>
<feature type="domain" description="Pyridoxamine 5'-phosphate oxidase N-terminal" evidence="2">
    <location>
        <begin position="8"/>
        <end position="145"/>
    </location>
</feature>
<dbReference type="EMBL" id="NESQ01000099">
    <property type="protein sequence ID" value="PUU79152.1"/>
    <property type="molecule type" value="Genomic_DNA"/>
</dbReference>
<dbReference type="InterPro" id="IPR012349">
    <property type="entry name" value="Split_barrel_FMN-bd"/>
</dbReference>
<feature type="compositionally biased region" description="Acidic residues" evidence="1">
    <location>
        <begin position="162"/>
        <end position="171"/>
    </location>
</feature>
<dbReference type="SUPFAM" id="SSF50475">
    <property type="entry name" value="FMN-binding split barrel"/>
    <property type="match status" value="1"/>
</dbReference>
<reference evidence="3 4" key="1">
    <citation type="submission" date="2017-04" db="EMBL/GenBank/DDBJ databases">
        <title>Draft genome sequence of Tuber borchii Vittad., a whitish edible truffle.</title>
        <authorList>
            <consortium name="DOE Joint Genome Institute"/>
            <person name="Murat C."/>
            <person name="Kuo A."/>
            <person name="Barry K.W."/>
            <person name="Clum A."/>
            <person name="Dockter R.B."/>
            <person name="Fauchery L."/>
            <person name="Iotti M."/>
            <person name="Kohler A."/>
            <person name="Labutti K."/>
            <person name="Lindquist E.A."/>
            <person name="Lipzen A."/>
            <person name="Ohm R.A."/>
            <person name="Wang M."/>
            <person name="Grigoriev I.V."/>
            <person name="Zambonelli A."/>
            <person name="Martin F.M."/>
        </authorList>
    </citation>
    <scope>NUCLEOTIDE SEQUENCE [LARGE SCALE GENOMIC DNA]</scope>
    <source>
        <strain evidence="3 4">Tbo3840</strain>
    </source>
</reference>
<sequence length="267" mass="28892">MPKFHPSLTEDLTNWLQAQPLFFTASAPRYGKHVNLSPKGYTSRSFRVLSPNQAAYLDATGSGSETISHIYENGRVTIMFTSFSSSPRILRLFCTGRVVEAEDAEFDEIVRLFGPRGGEEGGKDKGGMKAVRAVVMLDIFKVQTSCGFGVPIAEGDPPAGEGEGEDGGEGEGEGKGRFGERETLERWAEKLIEKGGLKSYQAEWNSGSLDGLPGLRSARREKGEKALWVRDLLAGVKRVGYEWEGLLVGLGLGIGVGFGLQRVCGGR</sequence>
<evidence type="ECO:0000256" key="1">
    <source>
        <dbReference type="SAM" id="MobiDB-lite"/>
    </source>
</evidence>
<proteinExistence type="predicted"/>
<evidence type="ECO:0000313" key="4">
    <source>
        <dbReference type="Proteomes" id="UP000244722"/>
    </source>
</evidence>
<dbReference type="InterPro" id="IPR011576">
    <property type="entry name" value="Pyridox_Oxase_N"/>
</dbReference>
<protein>
    <recommendedName>
        <fullName evidence="2">Pyridoxamine 5'-phosphate oxidase N-terminal domain-containing protein</fullName>
    </recommendedName>
</protein>
<organism evidence="3 4">
    <name type="scientific">Tuber borchii</name>
    <name type="common">White truffle</name>
    <dbReference type="NCBI Taxonomy" id="42251"/>
    <lineage>
        <taxon>Eukaryota</taxon>
        <taxon>Fungi</taxon>
        <taxon>Dikarya</taxon>
        <taxon>Ascomycota</taxon>
        <taxon>Pezizomycotina</taxon>
        <taxon>Pezizomycetes</taxon>
        <taxon>Pezizales</taxon>
        <taxon>Tuberaceae</taxon>
        <taxon>Tuber</taxon>
    </lineage>
</organism>
<keyword evidence="4" id="KW-1185">Reference proteome</keyword>
<dbReference type="AlphaFoldDB" id="A0A2T6ZUI1"/>
<accession>A0A2T6ZUI1</accession>
<name>A0A2T6ZUI1_TUBBO</name>
<comment type="caution">
    <text evidence="3">The sequence shown here is derived from an EMBL/GenBank/DDBJ whole genome shotgun (WGS) entry which is preliminary data.</text>
</comment>
<dbReference type="Proteomes" id="UP000244722">
    <property type="component" value="Unassembled WGS sequence"/>
</dbReference>
<dbReference type="PANTHER" id="PTHR39336:SF1">
    <property type="entry name" value="PYRIDOXAMINE PHOSPHATE OXIDASE FAMILY PROTEIN (AFU_ORTHOLOGUE AFUA_6G11440)"/>
    <property type="match status" value="1"/>
</dbReference>
<dbReference type="STRING" id="42251.A0A2T6ZUI1"/>